<feature type="region of interest" description="Disordered" evidence="1">
    <location>
        <begin position="1"/>
        <end position="39"/>
    </location>
</feature>
<sequence>MMKEEKEGRVPAGTTQAETEPTPSIVSRKSIRDKRRRPCGTTVVDIRSQIAFARVVGVAAVEERLGFVNQAPPQPPRDGRTAARSILIPILRCTSTSAIGRRHEARKL</sequence>
<protein>
    <submittedName>
        <fullName evidence="2">Uncharacterized protein</fullName>
    </submittedName>
</protein>
<evidence type="ECO:0000313" key="3">
    <source>
        <dbReference type="Proteomes" id="UP000277212"/>
    </source>
</evidence>
<accession>A0A3M2RUW8</accession>
<feature type="compositionally biased region" description="Polar residues" evidence="1">
    <location>
        <begin position="13"/>
        <end position="27"/>
    </location>
</feature>
<comment type="caution">
    <text evidence="2">The sequence shown here is derived from an EMBL/GenBank/DDBJ whole genome shotgun (WGS) entry which is preliminary data.</text>
</comment>
<evidence type="ECO:0000256" key="1">
    <source>
        <dbReference type="SAM" id="MobiDB-lite"/>
    </source>
</evidence>
<feature type="compositionally biased region" description="Basic residues" evidence="1">
    <location>
        <begin position="29"/>
        <end position="38"/>
    </location>
</feature>
<dbReference type="EMBL" id="NKUJ01000257">
    <property type="protein sequence ID" value="RMJ09074.1"/>
    <property type="molecule type" value="Genomic_DNA"/>
</dbReference>
<dbReference type="AlphaFoldDB" id="A0A3M2RUW8"/>
<proteinExistence type="predicted"/>
<name>A0A3M2RUW8_9HYPO</name>
<organism evidence="2 3">
    <name type="scientific">Fusarium kuroshium</name>
    <dbReference type="NCBI Taxonomy" id="2010991"/>
    <lineage>
        <taxon>Eukaryota</taxon>
        <taxon>Fungi</taxon>
        <taxon>Dikarya</taxon>
        <taxon>Ascomycota</taxon>
        <taxon>Pezizomycotina</taxon>
        <taxon>Sordariomycetes</taxon>
        <taxon>Hypocreomycetidae</taxon>
        <taxon>Hypocreales</taxon>
        <taxon>Nectriaceae</taxon>
        <taxon>Fusarium</taxon>
        <taxon>Fusarium solani species complex</taxon>
    </lineage>
</organism>
<dbReference type="Proteomes" id="UP000277212">
    <property type="component" value="Unassembled WGS sequence"/>
</dbReference>
<keyword evidence="3" id="KW-1185">Reference proteome</keyword>
<evidence type="ECO:0000313" key="2">
    <source>
        <dbReference type="EMBL" id="RMJ09074.1"/>
    </source>
</evidence>
<gene>
    <name evidence="2" type="ORF">CDV36_011297</name>
</gene>
<reference evidence="2 3" key="1">
    <citation type="submission" date="2017-06" db="EMBL/GenBank/DDBJ databases">
        <title>Comparative genomic analysis of Ambrosia Fusariam Clade fungi.</title>
        <authorList>
            <person name="Stajich J.E."/>
            <person name="Carrillo J."/>
            <person name="Kijimoto T."/>
            <person name="Eskalen A."/>
            <person name="O'Donnell K."/>
            <person name="Kasson M."/>
        </authorList>
    </citation>
    <scope>NUCLEOTIDE SEQUENCE [LARGE SCALE GENOMIC DNA]</scope>
    <source>
        <strain evidence="2">UCR3666</strain>
    </source>
</reference>